<reference evidence="4 5" key="1">
    <citation type="journal article" date="2023" name="Sci. Data">
        <title>Genome assembly of the Korean intertidal mud-creeper Batillaria attramentaria.</title>
        <authorList>
            <person name="Patra A.K."/>
            <person name="Ho P.T."/>
            <person name="Jun S."/>
            <person name="Lee S.J."/>
            <person name="Kim Y."/>
            <person name="Won Y.J."/>
        </authorList>
    </citation>
    <scope>NUCLEOTIDE SEQUENCE [LARGE SCALE GENOMIC DNA]</scope>
    <source>
        <strain evidence="4">Wonlab-2016</strain>
    </source>
</reference>
<keyword evidence="3" id="KW-0735">Signal-anchor</keyword>
<dbReference type="InterPro" id="IPR002516">
    <property type="entry name" value="Glyco_trans_11"/>
</dbReference>
<evidence type="ECO:0000313" key="4">
    <source>
        <dbReference type="EMBL" id="KAK7444739.1"/>
    </source>
</evidence>
<feature type="transmembrane region" description="Helical" evidence="3">
    <location>
        <begin position="12"/>
        <end position="29"/>
    </location>
</feature>
<keyword evidence="3" id="KW-0812">Transmembrane</keyword>
<comment type="caution">
    <text evidence="4">The sequence shown here is derived from an EMBL/GenBank/DDBJ whole genome shotgun (WGS) entry which is preliminary data.</text>
</comment>
<dbReference type="Proteomes" id="UP001519460">
    <property type="component" value="Unassembled WGS sequence"/>
</dbReference>
<gene>
    <name evidence="4" type="ORF">BaRGS_00040406</name>
</gene>
<dbReference type="GO" id="GO:0032580">
    <property type="term" value="C:Golgi cisterna membrane"/>
    <property type="evidence" value="ECO:0007669"/>
    <property type="project" value="UniProtKB-SubCell"/>
</dbReference>
<comment type="pathway">
    <text evidence="3">Protein modification; protein glycosylation.</text>
</comment>
<keyword evidence="3" id="KW-0472">Membrane</keyword>
<evidence type="ECO:0000256" key="3">
    <source>
        <dbReference type="RuleBase" id="RU363129"/>
    </source>
</evidence>
<dbReference type="AlphaFoldDB" id="A0ABD0J084"/>
<comment type="similarity">
    <text evidence="3">Belongs to the glycosyltransferase 11 family.</text>
</comment>
<dbReference type="GO" id="GO:0016757">
    <property type="term" value="F:glycosyltransferase activity"/>
    <property type="evidence" value="ECO:0007669"/>
    <property type="project" value="UniProtKB-KW"/>
</dbReference>
<evidence type="ECO:0000256" key="1">
    <source>
        <dbReference type="ARBA" id="ARBA00022676"/>
    </source>
</evidence>
<dbReference type="PANTHER" id="PTHR11927">
    <property type="entry name" value="GALACTOSIDE 2-L-FUCOSYLTRANSFERASE"/>
    <property type="match status" value="1"/>
</dbReference>
<protein>
    <recommendedName>
        <fullName evidence="3">L-Fucosyltransferase</fullName>
        <ecNumber evidence="3">2.4.1.-</ecNumber>
    </recommendedName>
</protein>
<dbReference type="Pfam" id="PF01531">
    <property type="entry name" value="Glyco_transf_11"/>
    <property type="match status" value="1"/>
</dbReference>
<comment type="subcellular location">
    <subcellularLocation>
        <location evidence="3">Golgi apparatus</location>
        <location evidence="3">Golgi stack membrane</location>
        <topology evidence="3">Single-pass type II membrane protein</topology>
    </subcellularLocation>
</comment>
<sequence length="232" mass="26422">MTCGHRVQLKCFLAGLVIATTMMCLELLLSHHRTDSSNVPNFNIDAMSSAYHATREQNHSAMDITTELPRTSVLCHSFTARLGNIMFQYASCLALAKHLNASLVLLNDWRLQGLLQQPHATDSALKQRCQKARKIRARWCCAFDKRLLNLSPGRDYFLTGFLQSWKYFVKYDSEIRQALTFRDEVVATATKIVQSLRNAHRGVLVGVHVRRGDYTRSDRVKQGYKMAPVVTF</sequence>
<name>A0ABD0J084_9CAEN</name>
<keyword evidence="3" id="KW-0333">Golgi apparatus</keyword>
<keyword evidence="3" id="KW-1133">Transmembrane helix</keyword>
<keyword evidence="1 3" id="KW-0328">Glycosyltransferase</keyword>
<proteinExistence type="inferred from homology"/>
<dbReference type="PANTHER" id="PTHR11927:SF9">
    <property type="entry name" value="L-FUCOSYLTRANSFERASE"/>
    <property type="match status" value="1"/>
</dbReference>
<evidence type="ECO:0000256" key="2">
    <source>
        <dbReference type="ARBA" id="ARBA00022679"/>
    </source>
</evidence>
<dbReference type="EC" id="2.4.1.-" evidence="3"/>
<dbReference type="EMBL" id="JACVVK020000805">
    <property type="protein sequence ID" value="KAK7444739.1"/>
    <property type="molecule type" value="Genomic_DNA"/>
</dbReference>
<keyword evidence="2 3" id="KW-0808">Transferase</keyword>
<keyword evidence="5" id="KW-1185">Reference proteome</keyword>
<organism evidence="4 5">
    <name type="scientific">Batillaria attramentaria</name>
    <dbReference type="NCBI Taxonomy" id="370345"/>
    <lineage>
        <taxon>Eukaryota</taxon>
        <taxon>Metazoa</taxon>
        <taxon>Spiralia</taxon>
        <taxon>Lophotrochozoa</taxon>
        <taxon>Mollusca</taxon>
        <taxon>Gastropoda</taxon>
        <taxon>Caenogastropoda</taxon>
        <taxon>Sorbeoconcha</taxon>
        <taxon>Cerithioidea</taxon>
        <taxon>Batillariidae</taxon>
        <taxon>Batillaria</taxon>
    </lineage>
</organism>
<accession>A0ABD0J084</accession>
<evidence type="ECO:0000313" key="5">
    <source>
        <dbReference type="Proteomes" id="UP001519460"/>
    </source>
</evidence>
<keyword evidence="3" id="KW-0325">Glycoprotein</keyword>